<evidence type="ECO:0000256" key="2">
    <source>
        <dbReference type="ARBA" id="ARBA00012925"/>
    </source>
</evidence>
<dbReference type="Proteomes" id="UP000232638">
    <property type="component" value="Plasmid pTs417"/>
</dbReference>
<organism evidence="18 19">
    <name type="scientific">Candidatus Thiodictyon syntrophicum</name>
    <dbReference type="NCBI Taxonomy" id="1166950"/>
    <lineage>
        <taxon>Bacteria</taxon>
        <taxon>Pseudomonadati</taxon>
        <taxon>Pseudomonadota</taxon>
        <taxon>Gammaproteobacteria</taxon>
        <taxon>Chromatiales</taxon>
        <taxon>Chromatiaceae</taxon>
        <taxon>Thiodictyon</taxon>
    </lineage>
</organism>
<feature type="domain" description="Carboxysome Shell Carbonic Anhydrase N-terminal" evidence="17">
    <location>
        <begin position="58"/>
        <end position="149"/>
    </location>
</feature>
<evidence type="ECO:0000259" key="15">
    <source>
        <dbReference type="Pfam" id="PF08936"/>
    </source>
</evidence>
<evidence type="ECO:0000256" key="13">
    <source>
        <dbReference type="NCBIfam" id="TIGR02701"/>
    </source>
</evidence>
<dbReference type="InterPro" id="IPR043066">
    <property type="entry name" value="CsoSCA_C_sf"/>
</dbReference>
<comment type="catalytic activity">
    <reaction evidence="12">
        <text>hydrogencarbonate + H(+) = CO2 + H2O</text>
        <dbReference type="Rhea" id="RHEA:10748"/>
        <dbReference type="ChEBI" id="CHEBI:15377"/>
        <dbReference type="ChEBI" id="CHEBI:15378"/>
        <dbReference type="ChEBI" id="CHEBI:16526"/>
        <dbReference type="ChEBI" id="CHEBI:17544"/>
        <dbReference type="EC" id="4.2.1.1"/>
    </reaction>
</comment>
<dbReference type="InterPro" id="IPR014074">
    <property type="entry name" value="Carboxysome_shell_carb_anhy"/>
</dbReference>
<dbReference type="InterPro" id="IPR048619">
    <property type="entry name" value="CsoSCA_N"/>
</dbReference>
<keyword evidence="8" id="KW-1282">Carboxysome</keyword>
<dbReference type="KEGG" id="tsy:THSYN_29490"/>
<feature type="region of interest" description="Disordered" evidence="14">
    <location>
        <begin position="1"/>
        <end position="26"/>
    </location>
</feature>
<feature type="domain" description="Carboxysome Shell Carbonic Anhydrase catalytic" evidence="16">
    <location>
        <begin position="167"/>
        <end position="396"/>
    </location>
</feature>
<gene>
    <name evidence="18" type="ORF">THSYN_29490</name>
</gene>
<evidence type="ECO:0000256" key="1">
    <source>
        <dbReference type="ARBA" id="ARBA00001947"/>
    </source>
</evidence>
<evidence type="ECO:0000259" key="16">
    <source>
        <dbReference type="Pfam" id="PF20686"/>
    </source>
</evidence>
<evidence type="ECO:0000256" key="3">
    <source>
        <dbReference type="ARBA" id="ARBA00022723"/>
    </source>
</evidence>
<dbReference type="GO" id="GO:0046872">
    <property type="term" value="F:metal ion binding"/>
    <property type="evidence" value="ECO:0007669"/>
    <property type="project" value="UniProtKB-KW"/>
</dbReference>
<evidence type="ECO:0000256" key="8">
    <source>
        <dbReference type="ARBA" id="ARBA00023669"/>
    </source>
</evidence>
<dbReference type="Pfam" id="PF20686">
    <property type="entry name" value="CsoSCA_cat"/>
    <property type="match status" value="1"/>
</dbReference>
<dbReference type="EC" id="4.2.1.1" evidence="2 13"/>
<dbReference type="AlphaFoldDB" id="A0A2K8UHQ8"/>
<evidence type="ECO:0000256" key="14">
    <source>
        <dbReference type="SAM" id="MobiDB-lite"/>
    </source>
</evidence>
<dbReference type="NCBIfam" id="TIGR02701">
    <property type="entry name" value="shell_carb_anhy"/>
    <property type="match status" value="1"/>
</dbReference>
<dbReference type="EMBL" id="CP020371">
    <property type="protein sequence ID" value="AUB85067.1"/>
    <property type="molecule type" value="Genomic_DNA"/>
</dbReference>
<evidence type="ECO:0000256" key="10">
    <source>
        <dbReference type="ARBA" id="ARBA00024121"/>
    </source>
</evidence>
<keyword evidence="11" id="KW-1283">Bacterial microcompartment</keyword>
<keyword evidence="3" id="KW-0479">Metal-binding</keyword>
<evidence type="ECO:0000256" key="11">
    <source>
        <dbReference type="ARBA" id="ARBA00024446"/>
    </source>
</evidence>
<feature type="domain" description="Carboxysome Shell Carbonic Anhydrase C-terminal" evidence="15">
    <location>
        <begin position="397"/>
        <end position="512"/>
    </location>
</feature>
<evidence type="ECO:0000256" key="12">
    <source>
        <dbReference type="ARBA" id="ARBA00048348"/>
    </source>
</evidence>
<keyword evidence="4" id="KW-0862">Zinc</keyword>
<dbReference type="InterPro" id="IPR048620">
    <property type="entry name" value="CsoSCA_C"/>
</dbReference>
<dbReference type="RefSeq" id="WP_100922719.1">
    <property type="nucleotide sequence ID" value="NZ_CP020371.1"/>
</dbReference>
<sequence>MQRTHSRTLSRARTTGTAPLRRPGAVGVGVGANGAGAGAGVGTGVAGPRPAAGLATRHVLAHAEENARLHDYEQGVKSAFDAIVPTLKRISALQHETDFEAQAQAIAQRALGFTLPEDILANAWVAQLDLRRLYAWCTFATYRRFCDDFYTRDPLVVDDETLFNGGFEGFLQTCGFHTLDLSPCADGRLAHLVRYVLRLPHRAVRRKSYAGALFDIEDSIQKWVEVEMLRMRRGLPNTADAPTRYLKAAVYHHSSVAPDQEGCAAHGSDDARAAAAGLERLRGFQQAIENSFCCGASIDLLLMGLDTATDAIRVYVPDADGAIDLGRSVDALALYRSTARLDASAALREVQEAVRRTSPGVAAGMARLIERLIVNNFSQIAYVGTYQGEHYDDIGHAERFIGAGVGFEEIQLRNLMYFAYLHTVEEATVDLDVGLKIFTGLNVCRGLPTPVVVRFDYHGQVPGARERAVGHCRRVTEALKTRYGELFGRGLLHILQVVRDCNADAPIEMLSCTVNAERMAGGER</sequence>
<comment type="cofactor">
    <cofactor evidence="1">
        <name>Zn(2+)</name>
        <dbReference type="ChEBI" id="CHEBI:29105"/>
    </cofactor>
</comment>
<dbReference type="Gene3D" id="3.30.1330.140">
    <property type="entry name" value="Carboxysome Shell Carbonic Anhydrase, C-terminal domain"/>
    <property type="match status" value="1"/>
</dbReference>
<dbReference type="InterPro" id="IPR043065">
    <property type="entry name" value="CsoSCA_N_sf"/>
</dbReference>
<keyword evidence="19" id="KW-1185">Reference proteome</keyword>
<dbReference type="GO" id="GO:0004089">
    <property type="term" value="F:carbonate dehydratase activity"/>
    <property type="evidence" value="ECO:0007669"/>
    <property type="project" value="UniProtKB-UniRule"/>
</dbReference>
<evidence type="ECO:0000256" key="9">
    <source>
        <dbReference type="ARBA" id="ARBA00024021"/>
    </source>
</evidence>
<dbReference type="Pfam" id="PF20687">
    <property type="entry name" value="CsoSCA_N"/>
    <property type="match status" value="1"/>
</dbReference>
<dbReference type="OrthoDB" id="544846at2"/>
<accession>A0A2K8UHQ8</accession>
<geneLocation type="plasmid" evidence="19">
    <name>pts417</name>
</geneLocation>
<reference evidence="18 19" key="1">
    <citation type="submission" date="2017-03" db="EMBL/GenBank/DDBJ databases">
        <title>Complete genome sequence of Candidatus 'Thiodictyon syntrophicum' sp. nov. strain Cad16T, a photolithoautotroph purple sulfur bacterium isolated from an alpine meromictic lake.</title>
        <authorList>
            <person name="Luedin S.M."/>
            <person name="Pothier J.F."/>
            <person name="Danza F."/>
            <person name="Storelli N."/>
            <person name="Wittwer M."/>
            <person name="Tonolla M."/>
        </authorList>
    </citation>
    <scope>NUCLEOTIDE SEQUENCE [LARGE SCALE GENOMIC DNA]</scope>
    <source>
        <strain evidence="18 19">Cad16T</strain>
        <plasmid evidence="19">Plasmid pts417</plasmid>
    </source>
</reference>
<evidence type="ECO:0000313" key="18">
    <source>
        <dbReference type="EMBL" id="AUB85067.1"/>
    </source>
</evidence>
<dbReference type="Pfam" id="PF08936">
    <property type="entry name" value="CsoSCA_C"/>
    <property type="match status" value="1"/>
</dbReference>
<comment type="similarity">
    <text evidence="9">Belongs to the beta-class carbonic anhydrase family. CsoSCA subfamily.</text>
</comment>
<protein>
    <recommendedName>
        <fullName evidence="10 13">Carboxysome shell carbonic anhydrase</fullName>
        <ecNumber evidence="2 13">4.2.1.1</ecNumber>
    </recommendedName>
</protein>
<evidence type="ECO:0000256" key="5">
    <source>
        <dbReference type="ARBA" id="ARBA00023239"/>
    </source>
</evidence>
<feature type="compositionally biased region" description="Basic residues" evidence="14">
    <location>
        <begin position="1"/>
        <end position="10"/>
    </location>
</feature>
<evidence type="ECO:0000256" key="7">
    <source>
        <dbReference type="ARBA" id="ARBA00023587"/>
    </source>
</evidence>
<proteinExistence type="inferred from homology"/>
<keyword evidence="6" id="KW-0120">Carbon dioxide fixation</keyword>
<dbReference type="InterPro" id="IPR048539">
    <property type="entry name" value="CsoSCA_cat"/>
</dbReference>
<evidence type="ECO:0000259" key="17">
    <source>
        <dbReference type="Pfam" id="PF20687"/>
    </source>
</evidence>
<dbReference type="GO" id="GO:0031470">
    <property type="term" value="C:carboxysome"/>
    <property type="evidence" value="ECO:0007669"/>
    <property type="project" value="UniProtKB-SubCell"/>
</dbReference>
<keyword evidence="5" id="KW-0456">Lyase</keyword>
<comment type="subcellular location">
    <subcellularLocation>
        <location evidence="7">Carboxysome</location>
    </subcellularLocation>
</comment>
<evidence type="ECO:0000256" key="4">
    <source>
        <dbReference type="ARBA" id="ARBA00022833"/>
    </source>
</evidence>
<evidence type="ECO:0000256" key="6">
    <source>
        <dbReference type="ARBA" id="ARBA00023300"/>
    </source>
</evidence>
<dbReference type="GO" id="GO:0015977">
    <property type="term" value="P:carbon fixation"/>
    <property type="evidence" value="ECO:0007669"/>
    <property type="project" value="UniProtKB-UniRule"/>
</dbReference>
<evidence type="ECO:0000313" key="19">
    <source>
        <dbReference type="Proteomes" id="UP000232638"/>
    </source>
</evidence>
<name>A0A2K8UHQ8_9GAMM</name>
<keyword evidence="18" id="KW-0614">Plasmid</keyword>
<dbReference type="Gene3D" id="1.20.120.1310">
    <property type="entry name" value="Carboxysome Shell Carbonic Anhydrase, N-terminal helical domain"/>
    <property type="match status" value="1"/>
</dbReference>